<dbReference type="Pfam" id="PF00034">
    <property type="entry name" value="Cytochrom_C"/>
    <property type="match status" value="1"/>
</dbReference>
<feature type="compositionally biased region" description="Low complexity" evidence="12">
    <location>
        <begin position="21"/>
        <end position="33"/>
    </location>
</feature>
<dbReference type="PANTHER" id="PTHR11961">
    <property type="entry name" value="CYTOCHROME C"/>
    <property type="match status" value="1"/>
</dbReference>
<keyword evidence="4 9" id="KW-0349">Heme</keyword>
<keyword evidence="3 11" id="KW-0813">Transport</keyword>
<evidence type="ECO:0000256" key="6">
    <source>
        <dbReference type="ARBA" id="ARBA00022723"/>
    </source>
</evidence>
<comment type="function">
    <text evidence="11">Electron carrier protein. The oxidized form of the cytochrome c heme group can accept an electron from the heme group of the cytochrome c1 subunit of cytochrome reductase. Cytochrome c then transfers this electron to the cytochrome oxidase complex, the final protein carrier in the mitochondrial electron-transport chain.</text>
</comment>
<dbReference type="EMBL" id="JBBWRZ010000005">
    <property type="protein sequence ID" value="KAK8235536.1"/>
    <property type="molecule type" value="Genomic_DNA"/>
</dbReference>
<evidence type="ECO:0000313" key="15">
    <source>
        <dbReference type="Proteomes" id="UP001492380"/>
    </source>
</evidence>
<proteinExistence type="inferred from homology"/>
<evidence type="ECO:0000256" key="8">
    <source>
        <dbReference type="ARBA" id="ARBA00023004"/>
    </source>
</evidence>
<evidence type="ECO:0000256" key="1">
    <source>
        <dbReference type="ARBA" id="ARBA00004569"/>
    </source>
</evidence>
<keyword evidence="15" id="KW-1185">Reference proteome</keyword>
<evidence type="ECO:0000256" key="9">
    <source>
        <dbReference type="PROSITE-ProRule" id="PRU00433"/>
    </source>
</evidence>
<dbReference type="InterPro" id="IPR009056">
    <property type="entry name" value="Cyt_c-like_dom"/>
</dbReference>
<name>A0ABR1YQ04_9PEZI</name>
<feature type="region of interest" description="Disordered" evidence="12">
    <location>
        <begin position="1"/>
        <end position="35"/>
    </location>
</feature>
<keyword evidence="7 11" id="KW-0249">Electron transport</keyword>
<evidence type="ECO:0000256" key="12">
    <source>
        <dbReference type="SAM" id="MobiDB-lite"/>
    </source>
</evidence>
<evidence type="ECO:0000256" key="5">
    <source>
        <dbReference type="ARBA" id="ARBA00022660"/>
    </source>
</evidence>
<organism evidence="14 15">
    <name type="scientific">Phyllosticta capitalensis</name>
    <dbReference type="NCBI Taxonomy" id="121624"/>
    <lineage>
        <taxon>Eukaryota</taxon>
        <taxon>Fungi</taxon>
        <taxon>Dikarya</taxon>
        <taxon>Ascomycota</taxon>
        <taxon>Pezizomycotina</taxon>
        <taxon>Dothideomycetes</taxon>
        <taxon>Dothideomycetes incertae sedis</taxon>
        <taxon>Botryosphaeriales</taxon>
        <taxon>Phyllostictaceae</taxon>
        <taxon>Phyllosticta</taxon>
    </lineage>
</organism>
<gene>
    <name evidence="14" type="ORF">HDK90DRAFT_248933</name>
</gene>
<dbReference type="InterPro" id="IPR002327">
    <property type="entry name" value="Cyt_c_1A/1B"/>
</dbReference>
<sequence length="153" mass="16149">MESPIEQTPTLSPLTPPAPPSTASSAPSRPLTPGDARRGAALFASVCAHCHNVEAGQPHKFGPTLDGVYGTRAGRIPGSRPSEAMKRTGEEGGRGVVWGTDTLVGCRCRRCVAYLADCRGYVPGSKKPFKGVESERDRVDIVAFLQEKASSAK</sequence>
<keyword evidence="11" id="KW-0496">Mitochondrion</keyword>
<evidence type="ECO:0000256" key="4">
    <source>
        <dbReference type="ARBA" id="ARBA00022617"/>
    </source>
</evidence>
<evidence type="ECO:0000313" key="14">
    <source>
        <dbReference type="EMBL" id="KAK8235536.1"/>
    </source>
</evidence>
<comment type="PTM">
    <text evidence="11">Binds 1 heme group per subunit.</text>
</comment>
<dbReference type="PROSITE" id="PS51007">
    <property type="entry name" value="CYTC"/>
    <property type="match status" value="1"/>
</dbReference>
<comment type="similarity">
    <text evidence="2 10">Belongs to the cytochrome c family.</text>
</comment>
<evidence type="ECO:0000256" key="11">
    <source>
        <dbReference type="RuleBase" id="RU004427"/>
    </source>
</evidence>
<keyword evidence="5 11" id="KW-0679">Respiratory chain</keyword>
<evidence type="ECO:0000256" key="7">
    <source>
        <dbReference type="ARBA" id="ARBA00022982"/>
    </source>
</evidence>
<dbReference type="Proteomes" id="UP001492380">
    <property type="component" value="Unassembled WGS sequence"/>
</dbReference>
<dbReference type="SUPFAM" id="SSF46626">
    <property type="entry name" value="Cytochrome c"/>
    <property type="match status" value="1"/>
</dbReference>
<dbReference type="InterPro" id="IPR036909">
    <property type="entry name" value="Cyt_c-like_dom_sf"/>
</dbReference>
<evidence type="ECO:0000256" key="10">
    <source>
        <dbReference type="RuleBase" id="RU004426"/>
    </source>
</evidence>
<keyword evidence="6 9" id="KW-0479">Metal-binding</keyword>
<evidence type="ECO:0000259" key="13">
    <source>
        <dbReference type="PROSITE" id="PS51007"/>
    </source>
</evidence>
<reference evidence="14 15" key="1">
    <citation type="submission" date="2024-04" db="EMBL/GenBank/DDBJ databases">
        <title>Phyllosticta paracitricarpa is synonymous to the EU quarantine fungus P. citricarpa based on phylogenomic analyses.</title>
        <authorList>
            <consortium name="Lawrence Berkeley National Laboratory"/>
            <person name="Van Ingen-Buijs V.A."/>
            <person name="Van Westerhoven A.C."/>
            <person name="Haridas S."/>
            <person name="Skiadas P."/>
            <person name="Martin F."/>
            <person name="Groenewald J.Z."/>
            <person name="Crous P.W."/>
            <person name="Seidl M.F."/>
        </authorList>
    </citation>
    <scope>NUCLEOTIDE SEQUENCE [LARGE SCALE GENOMIC DNA]</scope>
    <source>
        <strain evidence="14 15">CBS 123374</strain>
    </source>
</reference>
<dbReference type="PRINTS" id="PR00604">
    <property type="entry name" value="CYTCHRMECIAB"/>
</dbReference>
<accession>A0ABR1YQ04</accession>
<feature type="domain" description="Cytochrome c" evidence="13">
    <location>
        <begin position="34"/>
        <end position="149"/>
    </location>
</feature>
<protein>
    <submittedName>
        <fullName evidence="14">Cytochrome c-like domain-containing protein</fullName>
    </submittedName>
</protein>
<comment type="caution">
    <text evidence="14">The sequence shown here is derived from an EMBL/GenBank/DDBJ whole genome shotgun (WGS) entry which is preliminary data.</text>
</comment>
<keyword evidence="8 9" id="KW-0408">Iron</keyword>
<evidence type="ECO:0000256" key="2">
    <source>
        <dbReference type="ARBA" id="ARBA00006488"/>
    </source>
</evidence>
<evidence type="ECO:0000256" key="3">
    <source>
        <dbReference type="ARBA" id="ARBA00022448"/>
    </source>
</evidence>
<dbReference type="Gene3D" id="1.10.760.10">
    <property type="entry name" value="Cytochrome c-like domain"/>
    <property type="match status" value="1"/>
</dbReference>
<comment type="subcellular location">
    <subcellularLocation>
        <location evidence="1">Mitochondrion intermembrane space</location>
    </subcellularLocation>
</comment>